<dbReference type="EMBL" id="VNIQ01000006">
    <property type="protein sequence ID" value="TYQ02359.1"/>
    <property type="molecule type" value="Genomic_DNA"/>
</dbReference>
<sequence length="316" mass="34080">MGMNTGENVKVWARIVPAVSLDDACAPPMDELRRLAYRLMSIDQHAAEAVHSIVGSLTAPLQVLVAGRSGVGRSAVTTLLESDVFASHRVGGAPVIPTETRAFDVPGAIDPDLSSHCVVVVVVDALRDADRRAVGRASDHCLAVLNKSDHIGDGWEDALTRAAEISGELSAVTVPLVALTGQGREAFFGELSPLLEMWWWRRVDGIRSILERVAAGAEAAEVAGARDEIEQYLRTDSGLIFAATGALVRPELRGFVASAPPAPTTVEEARRCAQWWGGPTQREHRAWADAISLVHRAYVRRWVLLGGERERSEMSA</sequence>
<name>A0A652YLZ8_NOCGL</name>
<dbReference type="AlphaFoldDB" id="A0A652YLZ8"/>
<evidence type="ECO:0000313" key="1">
    <source>
        <dbReference type="EMBL" id="TYQ02359.1"/>
    </source>
</evidence>
<dbReference type="InterPro" id="IPR027417">
    <property type="entry name" value="P-loop_NTPase"/>
</dbReference>
<reference evidence="1" key="1">
    <citation type="submission" date="2019-07" db="EMBL/GenBank/DDBJ databases">
        <title>Genomic Encyclopedia of Type Strains, Phase IV (KMG-IV): sequencing the most valuable type-strain genomes for metagenomic binning, comparative biology and taxonomic classification.</title>
        <authorList>
            <person name="Goeker M."/>
        </authorList>
    </citation>
    <scope>NUCLEOTIDE SEQUENCE</scope>
    <source>
        <strain evidence="1">DSM 44596</strain>
    </source>
</reference>
<dbReference type="SUPFAM" id="SSF52540">
    <property type="entry name" value="P-loop containing nucleoside triphosphate hydrolases"/>
    <property type="match status" value="1"/>
</dbReference>
<gene>
    <name evidence="1" type="ORF">FNL38_106178</name>
</gene>
<comment type="caution">
    <text evidence="1">The sequence shown here is derived from an EMBL/GenBank/DDBJ whole genome shotgun (WGS) entry which is preliminary data.</text>
</comment>
<accession>A0A652YLZ8</accession>
<proteinExistence type="predicted"/>
<organism evidence="1">
    <name type="scientific">Nocardia globerula</name>
    <dbReference type="NCBI Taxonomy" id="1818"/>
    <lineage>
        <taxon>Bacteria</taxon>
        <taxon>Bacillati</taxon>
        <taxon>Actinomycetota</taxon>
        <taxon>Actinomycetes</taxon>
        <taxon>Mycobacteriales</taxon>
        <taxon>Nocardiaceae</taxon>
        <taxon>Nocardia</taxon>
    </lineage>
</organism>
<protein>
    <submittedName>
        <fullName evidence="1">Uncharacterized protein</fullName>
    </submittedName>
</protein>